<keyword evidence="1" id="KW-0175">Coiled coil</keyword>
<sequence length="125" mass="14881">MISSCMYDYAQIRTYQCGLWNMILFDYLNDHEVKRAQSFVRMDPQHTGDLLNHLEKQSELLKEAHKTMSQELQTLQVEHEMMMRKLYELMKTHQKKREETQTHNVLEGRETVEDSLSTLTIGDDD</sequence>
<dbReference type="PANTHER" id="PTHR37718">
    <property type="entry name" value="BNAC03G61340D PROTEIN"/>
    <property type="match status" value="1"/>
</dbReference>
<name>A0ABM0UUQ9_CAMSA</name>
<dbReference type="PANTHER" id="PTHR37718:SF2">
    <property type="entry name" value="OS03G0205150 PROTEIN"/>
    <property type="match status" value="1"/>
</dbReference>
<reference evidence="3" key="2">
    <citation type="submission" date="2025-08" db="UniProtKB">
        <authorList>
            <consortium name="RefSeq"/>
        </authorList>
    </citation>
    <scope>IDENTIFICATION</scope>
    <source>
        <tissue evidence="3">Leaf</tissue>
    </source>
</reference>
<organism evidence="2 3">
    <name type="scientific">Camelina sativa</name>
    <name type="common">False flax</name>
    <name type="synonym">Myagrum sativum</name>
    <dbReference type="NCBI Taxonomy" id="90675"/>
    <lineage>
        <taxon>Eukaryota</taxon>
        <taxon>Viridiplantae</taxon>
        <taxon>Streptophyta</taxon>
        <taxon>Embryophyta</taxon>
        <taxon>Tracheophyta</taxon>
        <taxon>Spermatophyta</taxon>
        <taxon>Magnoliopsida</taxon>
        <taxon>eudicotyledons</taxon>
        <taxon>Gunneridae</taxon>
        <taxon>Pentapetalae</taxon>
        <taxon>rosids</taxon>
        <taxon>malvids</taxon>
        <taxon>Brassicales</taxon>
        <taxon>Brassicaceae</taxon>
        <taxon>Camelineae</taxon>
        <taxon>Camelina</taxon>
    </lineage>
</organism>
<accession>A0ABM0UUQ9</accession>
<gene>
    <name evidence="3" type="primary">LOC104729405</name>
</gene>
<evidence type="ECO:0000313" key="3">
    <source>
        <dbReference type="RefSeq" id="XP_010446642.1"/>
    </source>
</evidence>
<evidence type="ECO:0000313" key="2">
    <source>
        <dbReference type="Proteomes" id="UP000694864"/>
    </source>
</evidence>
<keyword evidence="2" id="KW-1185">Reference proteome</keyword>
<dbReference type="GeneID" id="104729405"/>
<dbReference type="Proteomes" id="UP000694864">
    <property type="component" value="Chromosome 12"/>
</dbReference>
<feature type="coiled-coil region" evidence="1">
    <location>
        <begin position="51"/>
        <end position="78"/>
    </location>
</feature>
<evidence type="ECO:0000256" key="1">
    <source>
        <dbReference type="SAM" id="Coils"/>
    </source>
</evidence>
<protein>
    <submittedName>
        <fullName evidence="3">Uncharacterized protein LOC104729405 isoform X1</fullName>
    </submittedName>
</protein>
<reference evidence="2" key="1">
    <citation type="journal article" date="2014" name="Nat. Commun.">
        <title>The emerging biofuel crop Camelina sativa retains a highly undifferentiated hexaploid genome structure.</title>
        <authorList>
            <person name="Kagale S."/>
            <person name="Koh C."/>
            <person name="Nixon J."/>
            <person name="Bollina V."/>
            <person name="Clarke W.E."/>
            <person name="Tuteja R."/>
            <person name="Spillane C."/>
            <person name="Robinson S.J."/>
            <person name="Links M.G."/>
            <person name="Clarke C."/>
            <person name="Higgins E.E."/>
            <person name="Huebert T."/>
            <person name="Sharpe A.G."/>
            <person name="Parkin I.A."/>
        </authorList>
    </citation>
    <scope>NUCLEOTIDE SEQUENCE [LARGE SCALE GENOMIC DNA]</scope>
    <source>
        <strain evidence="2">cv. DH55</strain>
    </source>
</reference>
<dbReference type="RefSeq" id="XP_010446642.1">
    <property type="nucleotide sequence ID" value="XM_010448340.2"/>
</dbReference>
<proteinExistence type="predicted"/>